<dbReference type="CDD" id="cd00190">
    <property type="entry name" value="Tryp_SPc"/>
    <property type="match status" value="1"/>
</dbReference>
<keyword evidence="8" id="KW-1185">Reference proteome</keyword>
<feature type="disulfide bond" evidence="2">
    <location>
        <begin position="181"/>
        <end position="199"/>
    </location>
</feature>
<dbReference type="SMART" id="SM00032">
    <property type="entry name" value="CCP"/>
    <property type="match status" value="2"/>
</dbReference>
<dbReference type="SUPFAM" id="SSF57535">
    <property type="entry name" value="Complement control module/SCR domain"/>
    <property type="match status" value="1"/>
</dbReference>
<dbReference type="InterPro" id="IPR036055">
    <property type="entry name" value="LDL_receptor-like_sf"/>
</dbReference>
<keyword evidence="3" id="KW-0768">Sushi</keyword>
<feature type="domain" description="Peptidase S1" evidence="5">
    <location>
        <begin position="504"/>
        <end position="747"/>
    </location>
</feature>
<feature type="disulfide bond" evidence="2">
    <location>
        <begin position="260"/>
        <end position="272"/>
    </location>
</feature>
<dbReference type="PROSITE" id="PS50068">
    <property type="entry name" value="LDLRA_2"/>
    <property type="match status" value="4"/>
</dbReference>
<dbReference type="SMART" id="SM00192">
    <property type="entry name" value="LDLa"/>
    <property type="match status" value="4"/>
</dbReference>
<dbReference type="SUPFAM" id="SSF57424">
    <property type="entry name" value="LDL receptor-like module"/>
    <property type="match status" value="4"/>
</dbReference>
<feature type="disulfide bond" evidence="2">
    <location>
        <begin position="215"/>
        <end position="227"/>
    </location>
</feature>
<evidence type="ECO:0000256" key="1">
    <source>
        <dbReference type="ARBA" id="ARBA00023157"/>
    </source>
</evidence>
<feature type="compositionally biased region" description="Basic and acidic residues" evidence="4">
    <location>
        <begin position="50"/>
        <end position="65"/>
    </location>
</feature>
<feature type="compositionally biased region" description="Basic residues" evidence="4">
    <location>
        <begin position="92"/>
        <end position="105"/>
    </location>
</feature>
<dbReference type="Gene3D" id="4.10.400.10">
    <property type="entry name" value="Low-density Lipoprotein Receptor"/>
    <property type="match status" value="4"/>
</dbReference>
<dbReference type="Pfam" id="PF00084">
    <property type="entry name" value="Sushi"/>
    <property type="match status" value="1"/>
</dbReference>
<evidence type="ECO:0000256" key="3">
    <source>
        <dbReference type="PROSITE-ProRule" id="PRU00302"/>
    </source>
</evidence>
<feature type="compositionally biased region" description="Pro residues" evidence="4">
    <location>
        <begin position="340"/>
        <end position="354"/>
    </location>
</feature>
<dbReference type="SUPFAM" id="SSF50494">
    <property type="entry name" value="Trypsin-like serine proteases"/>
    <property type="match status" value="1"/>
</dbReference>
<comment type="caution">
    <text evidence="7">The sequence shown here is derived from an EMBL/GenBank/DDBJ whole genome shotgun (WGS) entry which is preliminary data.</text>
</comment>
<name>A0AAN9VNR7_9ORTH</name>
<dbReference type="CDD" id="cd00112">
    <property type="entry name" value="LDLa"/>
    <property type="match status" value="4"/>
</dbReference>
<evidence type="ECO:0000256" key="4">
    <source>
        <dbReference type="SAM" id="MobiDB-lite"/>
    </source>
</evidence>
<dbReference type="EMBL" id="JAZDUA010000171">
    <property type="protein sequence ID" value="KAK7865597.1"/>
    <property type="molecule type" value="Genomic_DNA"/>
</dbReference>
<dbReference type="CDD" id="cd00033">
    <property type="entry name" value="CCP"/>
    <property type="match status" value="1"/>
</dbReference>
<feature type="disulfide bond" evidence="2">
    <location>
        <begin position="267"/>
        <end position="285"/>
    </location>
</feature>
<dbReference type="PROSITE" id="PS50240">
    <property type="entry name" value="TRYPSIN_DOM"/>
    <property type="match status" value="1"/>
</dbReference>
<feature type="disulfide bond" evidence="2">
    <location>
        <begin position="301"/>
        <end position="313"/>
    </location>
</feature>
<feature type="disulfide bond" evidence="2">
    <location>
        <begin position="174"/>
        <end position="186"/>
    </location>
</feature>
<dbReference type="PANTHER" id="PTHR24252">
    <property type="entry name" value="ACROSIN-RELATED"/>
    <property type="match status" value="1"/>
</dbReference>
<feature type="disulfide bond" evidence="2">
    <location>
        <begin position="234"/>
        <end position="249"/>
    </location>
</feature>
<evidence type="ECO:0000313" key="8">
    <source>
        <dbReference type="Proteomes" id="UP001378592"/>
    </source>
</evidence>
<sequence>MQQGTDGQESSASGFVPAKRSSPFSAPRHASARQNSLGNLDSAKASAGERSPRNPRWEDGGDCRLRPQRTAPRAAGLFLLTSCSPPLPSPLHSRRSRSASRRPNARRAASPVAAPSRPAHGELDNGMRMSATHGARAPAEIRGRVFLKLVLLSVIIQYSYGANFDIKRWKRQSCSSRQFQCNSGQCVDQFVICDGEKNCDDGSDETSRACQNIGCPSYAYRCAYGACVNSGARCNNKQECADGSDEAGCGGSTSNSKVVCKNNQFLCKSGTCVDVFLLCDGTKDCDDGSDETQEECGTFQCPSYAFRCDYGACIDRTGLCNGVPQCADGSDEKPERCGPKPTPKPTPAPTPPPTGGCKLPPQPENGQYKLGGCSPPCQPVPGQTVDTAFLTYSCSSGFVLSGAPVLLCEGKWSAEFPTCARARCSALINPSREIECKRNEKKVDCDQPMPPGTKAMVKCGTFYTNVKEFSDFDLTCQSDGTWSRQVSSCIPKCGEPNPDGVPFVAGGTEAKYGEFPWHAGIYRMLEGSYQQVCGGSIVTERTIVTAAHCFWNSNVGGPFDYKEFRVAVGKFYRKWNDKDGKQEKHVQLPDILQVILHDRFRGDTLNWANDIAVVNVKEAIVMSIAVRPICVDFNKEYERLFLPGKLGIVMGWGITENQTQSETIHKATLPYVEFEVCEKEVPASFLAFLTNNKFCAGYRNGTSVCPGDSGGGYATQFRDGKWYLMGLKLVSASTVSRHGIGERCPLK</sequence>
<dbReference type="InterPro" id="IPR009003">
    <property type="entry name" value="Peptidase_S1_PA"/>
</dbReference>
<dbReference type="Pfam" id="PF00057">
    <property type="entry name" value="Ldl_recept_a"/>
    <property type="match status" value="4"/>
</dbReference>
<feature type="disulfide bond" evidence="2">
    <location>
        <begin position="222"/>
        <end position="240"/>
    </location>
</feature>
<evidence type="ECO:0008006" key="9">
    <source>
        <dbReference type="Google" id="ProtNLM"/>
    </source>
</evidence>
<feature type="region of interest" description="Disordered" evidence="4">
    <location>
        <begin position="329"/>
        <end position="361"/>
    </location>
</feature>
<dbReference type="Proteomes" id="UP001378592">
    <property type="component" value="Unassembled WGS sequence"/>
</dbReference>
<evidence type="ECO:0000256" key="2">
    <source>
        <dbReference type="PROSITE-ProRule" id="PRU00124"/>
    </source>
</evidence>
<comment type="caution">
    <text evidence="3">Lacks conserved residue(s) required for the propagation of feature annotation.</text>
</comment>
<accession>A0AAN9VNR7</accession>
<evidence type="ECO:0000259" key="5">
    <source>
        <dbReference type="PROSITE" id="PS50240"/>
    </source>
</evidence>
<feature type="compositionally biased region" description="Low complexity" evidence="4">
    <location>
        <begin position="106"/>
        <end position="118"/>
    </location>
</feature>
<dbReference type="PRINTS" id="PR00261">
    <property type="entry name" value="LDLRECEPTOR"/>
</dbReference>
<proteinExistence type="predicted"/>
<dbReference type="Gene3D" id="2.40.10.10">
    <property type="entry name" value="Trypsin-like serine proteases"/>
    <property type="match status" value="2"/>
</dbReference>
<dbReference type="GO" id="GO:0004252">
    <property type="term" value="F:serine-type endopeptidase activity"/>
    <property type="evidence" value="ECO:0007669"/>
    <property type="project" value="InterPro"/>
</dbReference>
<dbReference type="PROSITE" id="PS01209">
    <property type="entry name" value="LDLRA_1"/>
    <property type="match status" value="2"/>
</dbReference>
<dbReference type="PROSITE" id="PS50923">
    <property type="entry name" value="SUSHI"/>
    <property type="match status" value="1"/>
</dbReference>
<feature type="disulfide bond" evidence="2">
    <location>
        <begin position="308"/>
        <end position="326"/>
    </location>
</feature>
<feature type="compositionally biased region" description="Polar residues" evidence="4">
    <location>
        <begin position="1"/>
        <end position="13"/>
    </location>
</feature>
<dbReference type="Pfam" id="PF00089">
    <property type="entry name" value="Trypsin"/>
    <property type="match status" value="1"/>
</dbReference>
<dbReference type="Gene3D" id="2.10.70.10">
    <property type="entry name" value="Complement Module, domain 1"/>
    <property type="match status" value="1"/>
</dbReference>
<dbReference type="InterPro" id="IPR001254">
    <property type="entry name" value="Trypsin_dom"/>
</dbReference>
<dbReference type="InterPro" id="IPR018114">
    <property type="entry name" value="TRYPSIN_HIS"/>
</dbReference>
<dbReference type="InterPro" id="IPR023415">
    <property type="entry name" value="LDLR_class-A_CS"/>
</dbReference>
<gene>
    <name evidence="7" type="ORF">R5R35_012673</name>
</gene>
<keyword evidence="1 2" id="KW-1015">Disulfide bond</keyword>
<organism evidence="7 8">
    <name type="scientific">Gryllus longicercus</name>
    <dbReference type="NCBI Taxonomy" id="2509291"/>
    <lineage>
        <taxon>Eukaryota</taxon>
        <taxon>Metazoa</taxon>
        <taxon>Ecdysozoa</taxon>
        <taxon>Arthropoda</taxon>
        <taxon>Hexapoda</taxon>
        <taxon>Insecta</taxon>
        <taxon>Pterygota</taxon>
        <taxon>Neoptera</taxon>
        <taxon>Polyneoptera</taxon>
        <taxon>Orthoptera</taxon>
        <taxon>Ensifera</taxon>
        <taxon>Gryllidea</taxon>
        <taxon>Grylloidea</taxon>
        <taxon>Gryllidae</taxon>
        <taxon>Gryllinae</taxon>
        <taxon>Gryllus</taxon>
    </lineage>
</organism>
<dbReference type="PANTHER" id="PTHR24252:SF7">
    <property type="entry name" value="HYALIN"/>
    <property type="match status" value="1"/>
</dbReference>
<evidence type="ECO:0000313" key="7">
    <source>
        <dbReference type="EMBL" id="KAK7865597.1"/>
    </source>
</evidence>
<dbReference type="GO" id="GO:0006508">
    <property type="term" value="P:proteolysis"/>
    <property type="evidence" value="ECO:0007669"/>
    <property type="project" value="InterPro"/>
</dbReference>
<dbReference type="InterPro" id="IPR035976">
    <property type="entry name" value="Sushi/SCR/CCP_sf"/>
</dbReference>
<dbReference type="InterPro" id="IPR002172">
    <property type="entry name" value="LDrepeatLR_classA_rpt"/>
</dbReference>
<feature type="domain" description="Sushi" evidence="6">
    <location>
        <begin position="371"/>
        <end position="421"/>
    </location>
</feature>
<reference evidence="7 8" key="1">
    <citation type="submission" date="2024-03" db="EMBL/GenBank/DDBJ databases">
        <title>The genome assembly and annotation of the cricket Gryllus longicercus Weissman &amp; Gray.</title>
        <authorList>
            <person name="Szrajer S."/>
            <person name="Gray D."/>
            <person name="Ylla G."/>
        </authorList>
    </citation>
    <scope>NUCLEOTIDE SEQUENCE [LARGE SCALE GENOMIC DNA]</scope>
    <source>
        <strain evidence="7">DAG 2021-001</strain>
        <tissue evidence="7">Whole body minus gut</tissue>
    </source>
</reference>
<dbReference type="AlphaFoldDB" id="A0AAN9VNR7"/>
<dbReference type="PROSITE" id="PS00134">
    <property type="entry name" value="TRYPSIN_HIS"/>
    <property type="match status" value="1"/>
</dbReference>
<evidence type="ECO:0000259" key="6">
    <source>
        <dbReference type="PROSITE" id="PS50923"/>
    </source>
</evidence>
<dbReference type="InterPro" id="IPR043504">
    <property type="entry name" value="Peptidase_S1_PA_chymotrypsin"/>
</dbReference>
<dbReference type="SMART" id="SM00020">
    <property type="entry name" value="Tryp_SPc"/>
    <property type="match status" value="1"/>
</dbReference>
<feature type="region of interest" description="Disordered" evidence="4">
    <location>
        <begin position="86"/>
        <end position="127"/>
    </location>
</feature>
<protein>
    <recommendedName>
        <fullName evidence="9">Modular serine protease</fullName>
    </recommendedName>
</protein>
<feature type="region of interest" description="Disordered" evidence="4">
    <location>
        <begin position="1"/>
        <end position="67"/>
    </location>
</feature>
<dbReference type="InterPro" id="IPR000436">
    <property type="entry name" value="Sushi_SCR_CCP_dom"/>
</dbReference>